<dbReference type="RefSeq" id="WP_177227115.1">
    <property type="nucleotide sequence ID" value="NZ_FOZK01000001.1"/>
</dbReference>
<reference evidence="3 4" key="1">
    <citation type="submission" date="2016-10" db="EMBL/GenBank/DDBJ databases">
        <authorList>
            <person name="de Groot N.N."/>
        </authorList>
    </citation>
    <scope>NUCLEOTIDE SEQUENCE [LARGE SCALE GENOMIC DNA]</scope>
    <source>
        <strain evidence="3 4">CGMCC 1.10457</strain>
    </source>
</reference>
<dbReference type="OrthoDB" id="222505at2157"/>
<dbReference type="AlphaFoldDB" id="A0A1I6KD56"/>
<keyword evidence="2" id="KW-0812">Transmembrane</keyword>
<feature type="compositionally biased region" description="Acidic residues" evidence="1">
    <location>
        <begin position="168"/>
        <end position="180"/>
    </location>
</feature>
<dbReference type="Proteomes" id="UP000199062">
    <property type="component" value="Unassembled WGS sequence"/>
</dbReference>
<keyword evidence="2" id="KW-0472">Membrane</keyword>
<keyword evidence="2" id="KW-1133">Transmembrane helix</keyword>
<evidence type="ECO:0000256" key="2">
    <source>
        <dbReference type="SAM" id="Phobius"/>
    </source>
</evidence>
<feature type="transmembrane region" description="Helical" evidence="2">
    <location>
        <begin position="67"/>
        <end position="89"/>
    </location>
</feature>
<evidence type="ECO:0000313" key="4">
    <source>
        <dbReference type="Proteomes" id="UP000199062"/>
    </source>
</evidence>
<keyword evidence="4" id="KW-1185">Reference proteome</keyword>
<sequence length="212" mass="22162">MARWRTRVDDLLYDGEDVETDVEVGEGAVVVTSHRVLAFTPESDGANYDYVDRPNVTGVERTNRGTIAYLFHAVKALLVGGVLLAAGQLVSLDGMVDGIELSTAGGAGMGLGGFLSVMQNLLNLLAMLDEIMTLAGAGALLLGALSLGAYALSRETLLVVEVAGDDDVELPAGEDGEDDSVAGRLEKAVRPDDGSEDGDEARDSNREPDPLA</sequence>
<feature type="compositionally biased region" description="Basic and acidic residues" evidence="1">
    <location>
        <begin position="201"/>
        <end position="212"/>
    </location>
</feature>
<dbReference type="EMBL" id="FOZK01000001">
    <property type="protein sequence ID" value="SFR88968.1"/>
    <property type="molecule type" value="Genomic_DNA"/>
</dbReference>
<protein>
    <submittedName>
        <fullName evidence="3">Uncharacterized protein</fullName>
    </submittedName>
</protein>
<feature type="region of interest" description="Disordered" evidence="1">
    <location>
        <begin position="168"/>
        <end position="212"/>
    </location>
</feature>
<feature type="transmembrane region" description="Helical" evidence="2">
    <location>
        <begin position="101"/>
        <end position="122"/>
    </location>
</feature>
<dbReference type="STRING" id="767519.SAMN05216559_0558"/>
<evidence type="ECO:0000256" key="1">
    <source>
        <dbReference type="SAM" id="MobiDB-lite"/>
    </source>
</evidence>
<organism evidence="3 4">
    <name type="scientific">Halomicrobium zhouii</name>
    <dbReference type="NCBI Taxonomy" id="767519"/>
    <lineage>
        <taxon>Archaea</taxon>
        <taxon>Methanobacteriati</taxon>
        <taxon>Methanobacteriota</taxon>
        <taxon>Stenosarchaea group</taxon>
        <taxon>Halobacteria</taxon>
        <taxon>Halobacteriales</taxon>
        <taxon>Haloarculaceae</taxon>
        <taxon>Halomicrobium</taxon>
    </lineage>
</organism>
<feature type="compositionally biased region" description="Basic and acidic residues" evidence="1">
    <location>
        <begin position="184"/>
        <end position="193"/>
    </location>
</feature>
<feature type="transmembrane region" description="Helical" evidence="2">
    <location>
        <begin position="134"/>
        <end position="152"/>
    </location>
</feature>
<accession>A0A1I6KD56</accession>
<name>A0A1I6KD56_9EURY</name>
<gene>
    <name evidence="3" type="ORF">SAMN05216559_0558</name>
</gene>
<evidence type="ECO:0000313" key="3">
    <source>
        <dbReference type="EMBL" id="SFR88968.1"/>
    </source>
</evidence>
<proteinExistence type="predicted"/>